<evidence type="ECO:0000256" key="1">
    <source>
        <dbReference type="ARBA" id="ARBA00004323"/>
    </source>
</evidence>
<dbReference type="EMBL" id="JAEHOE010000023">
    <property type="protein sequence ID" value="KAG2495607.1"/>
    <property type="molecule type" value="Genomic_DNA"/>
</dbReference>
<keyword evidence="3" id="KW-0333">Golgi apparatus</keyword>
<dbReference type="PROSITE" id="PS00022">
    <property type="entry name" value="EGF_1"/>
    <property type="match status" value="1"/>
</dbReference>
<dbReference type="InterPro" id="IPR000742">
    <property type="entry name" value="EGF"/>
</dbReference>
<comment type="similarity">
    <text evidence="2">Belongs to the glycosyltransferase 47 family.</text>
</comment>
<dbReference type="Pfam" id="PF03016">
    <property type="entry name" value="Exostosin_GT47"/>
    <property type="match status" value="1"/>
</dbReference>
<dbReference type="PANTHER" id="PTHR11062:SF376">
    <property type="entry name" value="EXOSTOSIN FAMILY PROTEIN"/>
    <property type="match status" value="1"/>
</dbReference>
<gene>
    <name evidence="6" type="ORF">HYH03_006207</name>
</gene>
<name>A0A835Y5Q7_9CHLO</name>
<dbReference type="InterPro" id="IPR040911">
    <property type="entry name" value="Exostosin_GT47"/>
</dbReference>
<comment type="subcellular location">
    <subcellularLocation>
        <location evidence="1">Golgi apparatus membrane</location>
        <topology evidence="1">Single-pass type II membrane protein</topology>
    </subcellularLocation>
</comment>
<keyword evidence="7" id="KW-1185">Reference proteome</keyword>
<dbReference type="GO" id="GO:0016757">
    <property type="term" value="F:glycosyltransferase activity"/>
    <property type="evidence" value="ECO:0007669"/>
    <property type="project" value="InterPro"/>
</dbReference>
<protein>
    <recommendedName>
        <fullName evidence="5">EGF-like domain-containing protein</fullName>
    </recommendedName>
</protein>
<dbReference type="Gene3D" id="2.10.25.10">
    <property type="entry name" value="Laminin"/>
    <property type="match status" value="1"/>
</dbReference>
<evidence type="ECO:0000259" key="5">
    <source>
        <dbReference type="PROSITE" id="PS00022"/>
    </source>
</evidence>
<comment type="caution">
    <text evidence="6">The sequence shown here is derived from an EMBL/GenBank/DDBJ whole genome shotgun (WGS) entry which is preliminary data.</text>
</comment>
<keyword evidence="4" id="KW-0732">Signal</keyword>
<feature type="signal peptide" evidence="4">
    <location>
        <begin position="1"/>
        <end position="17"/>
    </location>
</feature>
<evidence type="ECO:0000313" key="6">
    <source>
        <dbReference type="EMBL" id="KAG2495607.1"/>
    </source>
</evidence>
<dbReference type="AlphaFoldDB" id="A0A835Y5Q7"/>
<dbReference type="OrthoDB" id="527242at2759"/>
<evidence type="ECO:0000313" key="7">
    <source>
        <dbReference type="Proteomes" id="UP000612055"/>
    </source>
</evidence>
<evidence type="ECO:0000256" key="2">
    <source>
        <dbReference type="ARBA" id="ARBA00010271"/>
    </source>
</evidence>
<sequence length="545" mass="60537">MAVVVLIIGILALGASSMTCPDGCTRYGSCNAELGRCDCLRHMTGPDCGSELDPQALEQRCKALAFRGVESCMSAKLACPNSCSGVGKCVAGVCHCSAGKFGSDCSLSLGPDGKPRLLADRGYTPRARGPRVYVYELPPAMNTWVNEARLDRPTTRLFQQRLVATGARVADGDNADWWFIPITLRLAGQEQVLALLRAIHYIRLHHPWWNRTMGHRHFVIALEVRLAWEQVAEGGRFPADELDGVNLFRDLTFVTNWGLHKDRERSSWRATHRNATDIVLPVFLKATRLGQMKIVMSRHHPLFPSRAPPELRERSGPFFWFAGRICGDASIPRLDGVWPHCQTTRSWAYSGGVRQLVHYLHHNRTGFFIRTGDERYGEHLLTSKYCFGPMGGGHGQRQIQAALAGCVPVVISDGVLESFEPYLDWNEFGVRVAEADIPRLHEILGAISPEEYARKVPRLRCAAQHLAFSTVTGSTMGESGRFDAFETLLEVLRAKAEHPGVAPEGLRRVDARLDAFMECRGEEEGEGAEGVGRIWHTVLSKVCER</sequence>
<proteinExistence type="inferred from homology"/>
<evidence type="ECO:0000256" key="3">
    <source>
        <dbReference type="ARBA" id="ARBA00023034"/>
    </source>
</evidence>
<organism evidence="6 7">
    <name type="scientific">Edaphochlamys debaryana</name>
    <dbReference type="NCBI Taxonomy" id="47281"/>
    <lineage>
        <taxon>Eukaryota</taxon>
        <taxon>Viridiplantae</taxon>
        <taxon>Chlorophyta</taxon>
        <taxon>core chlorophytes</taxon>
        <taxon>Chlorophyceae</taxon>
        <taxon>CS clade</taxon>
        <taxon>Chlamydomonadales</taxon>
        <taxon>Chlamydomonadales incertae sedis</taxon>
        <taxon>Edaphochlamys</taxon>
    </lineage>
</organism>
<dbReference type="InterPro" id="IPR004263">
    <property type="entry name" value="Exostosin"/>
</dbReference>
<accession>A0A835Y5Q7</accession>
<dbReference type="Proteomes" id="UP000612055">
    <property type="component" value="Unassembled WGS sequence"/>
</dbReference>
<evidence type="ECO:0000256" key="4">
    <source>
        <dbReference type="SAM" id="SignalP"/>
    </source>
</evidence>
<feature type="domain" description="EGF-like" evidence="5">
    <location>
        <begin position="37"/>
        <end position="48"/>
    </location>
</feature>
<dbReference type="PANTHER" id="PTHR11062">
    <property type="entry name" value="EXOSTOSIN HEPARAN SULFATE GLYCOSYLTRANSFERASE -RELATED"/>
    <property type="match status" value="1"/>
</dbReference>
<feature type="chain" id="PRO_5032419926" description="EGF-like domain-containing protein" evidence="4">
    <location>
        <begin position="18"/>
        <end position="545"/>
    </location>
</feature>
<dbReference type="GO" id="GO:0000139">
    <property type="term" value="C:Golgi membrane"/>
    <property type="evidence" value="ECO:0007669"/>
    <property type="project" value="UniProtKB-SubCell"/>
</dbReference>
<reference evidence="6" key="1">
    <citation type="journal article" date="2020" name="bioRxiv">
        <title>Comparative genomics of Chlamydomonas.</title>
        <authorList>
            <person name="Craig R.J."/>
            <person name="Hasan A.R."/>
            <person name="Ness R.W."/>
            <person name="Keightley P.D."/>
        </authorList>
    </citation>
    <scope>NUCLEOTIDE SEQUENCE</scope>
    <source>
        <strain evidence="6">CCAP 11/70</strain>
    </source>
</reference>